<dbReference type="AlphaFoldDB" id="A0A239KJT8"/>
<feature type="compositionally biased region" description="Polar residues" evidence="1">
    <location>
        <begin position="10"/>
        <end position="20"/>
    </location>
</feature>
<dbReference type="EMBL" id="FZPH01000003">
    <property type="protein sequence ID" value="SNT18421.1"/>
    <property type="molecule type" value="Genomic_DNA"/>
</dbReference>
<evidence type="ECO:0000313" key="3">
    <source>
        <dbReference type="Proteomes" id="UP000198362"/>
    </source>
</evidence>
<feature type="compositionally biased region" description="Low complexity" evidence="1">
    <location>
        <begin position="383"/>
        <end position="396"/>
    </location>
</feature>
<feature type="region of interest" description="Disordered" evidence="1">
    <location>
        <begin position="227"/>
        <end position="407"/>
    </location>
</feature>
<organism evidence="2 3">
    <name type="scientific">Asanoa hainanensis</name>
    <dbReference type="NCBI Taxonomy" id="560556"/>
    <lineage>
        <taxon>Bacteria</taxon>
        <taxon>Bacillati</taxon>
        <taxon>Actinomycetota</taxon>
        <taxon>Actinomycetes</taxon>
        <taxon>Micromonosporales</taxon>
        <taxon>Micromonosporaceae</taxon>
        <taxon>Asanoa</taxon>
    </lineage>
</organism>
<accession>A0A239KJT8</accession>
<dbReference type="Proteomes" id="UP000198362">
    <property type="component" value="Unassembled WGS sequence"/>
</dbReference>
<keyword evidence="3" id="KW-1185">Reference proteome</keyword>
<evidence type="ECO:0000313" key="2">
    <source>
        <dbReference type="EMBL" id="SNT18421.1"/>
    </source>
</evidence>
<sequence length="407" mass="43024">MHDNDGLPQRESTTNWQAHDTPSMWRMIESQQTDAQWRHVSGLRRMAELTATHLGRLQRYRDGLAEAWPPERSKASQAFISRLDYLIEHVRSTHEVAAANYTTVSTATAAVEATRSDMAKLHAEYLAKLKAVRTYEALVQAEQTSQLPGTTIGPPPTTQLDLEAVNARARSVMSGLSTTLVLAHVQLRRPTPYQHRAVIEGGPPIPVIITRTASTGVQAVQAVRTPDTGATNVRRPEGDAMNHGPTPRDLIPSNPHPASEANGSRGAVIAGSGPATRASRPETGQRKDYLRAAGATPTSALNANPGSTVPRPERSVAGSGLIAPSGAGARDPERVNPVGGVIGTPQSGSHLASHPGTGQGPSSQSTRSNTRKDLGEPWQINEGGPAVVMPPAVAAGFDPGPAIGIDK</sequence>
<protein>
    <submittedName>
        <fullName evidence="2">Uncharacterized protein</fullName>
    </submittedName>
</protein>
<name>A0A239KJT8_9ACTN</name>
<feature type="compositionally biased region" description="Basic and acidic residues" evidence="1">
    <location>
        <begin position="279"/>
        <end position="290"/>
    </location>
</feature>
<reference evidence="2 3" key="1">
    <citation type="submission" date="2017-06" db="EMBL/GenBank/DDBJ databases">
        <authorList>
            <person name="Kim H.J."/>
            <person name="Triplett B.A."/>
        </authorList>
    </citation>
    <scope>NUCLEOTIDE SEQUENCE [LARGE SCALE GENOMIC DNA]</scope>
    <source>
        <strain evidence="2 3">CGMCC 4.5593</strain>
    </source>
</reference>
<evidence type="ECO:0000256" key="1">
    <source>
        <dbReference type="SAM" id="MobiDB-lite"/>
    </source>
</evidence>
<feature type="region of interest" description="Disordered" evidence="1">
    <location>
        <begin position="1"/>
        <end position="21"/>
    </location>
</feature>
<feature type="compositionally biased region" description="Polar residues" evidence="1">
    <location>
        <begin position="296"/>
        <end position="307"/>
    </location>
</feature>
<gene>
    <name evidence="2" type="ORF">SAMN05421812_103593</name>
</gene>
<proteinExistence type="predicted"/>